<dbReference type="Proteomes" id="UP000193922">
    <property type="component" value="Unassembled WGS sequence"/>
</dbReference>
<feature type="transmembrane region" description="Helical" evidence="2">
    <location>
        <begin position="288"/>
        <end position="313"/>
    </location>
</feature>
<feature type="domain" description="LITAF" evidence="3">
    <location>
        <begin position="245"/>
        <end position="339"/>
    </location>
</feature>
<dbReference type="OrthoDB" id="5554442at2759"/>
<comment type="caution">
    <text evidence="4">The sequence shown here is derived from an EMBL/GenBank/DDBJ whole genome shotgun (WGS) entry which is preliminary data.</text>
</comment>
<dbReference type="EMBL" id="MCFD01000004">
    <property type="protein sequence ID" value="ORX71178.1"/>
    <property type="molecule type" value="Genomic_DNA"/>
</dbReference>
<accession>A0A1Y1WCW1</accession>
<name>A0A1Y1WCW1_9FUNG</name>
<reference evidence="4 5" key="1">
    <citation type="submission" date="2016-07" db="EMBL/GenBank/DDBJ databases">
        <title>Pervasive Adenine N6-methylation of Active Genes in Fungi.</title>
        <authorList>
            <consortium name="DOE Joint Genome Institute"/>
            <person name="Mondo S.J."/>
            <person name="Dannebaum R.O."/>
            <person name="Kuo R.C."/>
            <person name="Labutti K."/>
            <person name="Haridas S."/>
            <person name="Kuo A."/>
            <person name="Salamov A."/>
            <person name="Ahrendt S.R."/>
            <person name="Lipzen A."/>
            <person name="Sullivan W."/>
            <person name="Andreopoulos W.B."/>
            <person name="Clum A."/>
            <person name="Lindquist E."/>
            <person name="Daum C."/>
            <person name="Ramamoorthy G.K."/>
            <person name="Gryganskyi A."/>
            <person name="Culley D."/>
            <person name="Magnuson J.K."/>
            <person name="James T.Y."/>
            <person name="O'Malley M.A."/>
            <person name="Stajich J.E."/>
            <person name="Spatafora J.W."/>
            <person name="Visel A."/>
            <person name="Grigoriev I.V."/>
        </authorList>
    </citation>
    <scope>NUCLEOTIDE SEQUENCE [LARGE SCALE GENOMIC DNA]</scope>
    <source>
        <strain evidence="4 5">ATCC 12442</strain>
    </source>
</reference>
<evidence type="ECO:0000313" key="5">
    <source>
        <dbReference type="Proteomes" id="UP000193922"/>
    </source>
</evidence>
<dbReference type="PROSITE" id="PS51837">
    <property type="entry name" value="LITAF"/>
    <property type="match status" value="1"/>
</dbReference>
<dbReference type="GeneID" id="63802074"/>
<feature type="compositionally biased region" description="Basic residues" evidence="1">
    <location>
        <begin position="111"/>
        <end position="127"/>
    </location>
</feature>
<proteinExistence type="predicted"/>
<feature type="region of interest" description="Disordered" evidence="1">
    <location>
        <begin position="25"/>
        <end position="158"/>
    </location>
</feature>
<evidence type="ECO:0000256" key="2">
    <source>
        <dbReference type="SAM" id="Phobius"/>
    </source>
</evidence>
<dbReference type="RefSeq" id="XP_040744693.1">
    <property type="nucleotide sequence ID" value="XM_040885426.1"/>
</dbReference>
<dbReference type="AlphaFoldDB" id="A0A1Y1WCW1"/>
<feature type="compositionally biased region" description="Polar residues" evidence="1">
    <location>
        <begin position="25"/>
        <end position="40"/>
    </location>
</feature>
<evidence type="ECO:0000313" key="4">
    <source>
        <dbReference type="EMBL" id="ORX71178.1"/>
    </source>
</evidence>
<organism evidence="4 5">
    <name type="scientific">Linderina pennispora</name>
    <dbReference type="NCBI Taxonomy" id="61395"/>
    <lineage>
        <taxon>Eukaryota</taxon>
        <taxon>Fungi</taxon>
        <taxon>Fungi incertae sedis</taxon>
        <taxon>Zoopagomycota</taxon>
        <taxon>Kickxellomycotina</taxon>
        <taxon>Kickxellomycetes</taxon>
        <taxon>Kickxellales</taxon>
        <taxon>Kickxellaceae</taxon>
        <taxon>Linderina</taxon>
    </lineage>
</organism>
<sequence>MATANYRYQTEYPPEARYGENAYSANTFSHGYTPDTQYPSAGSEHKHRSGSRHGEGHSSRRHNEGQSSRQRRDEHSSPRHSDSQQHRSSQSKEKHSSSRSHQSSHADKEQRHRSRSSGTEHRRKHRSDRQSREDQNHNGHSRHDNAGHADSSPGVRGEAASYDEMAVQLHTGAQPPASQRRDNRHGNYNRYSQSTAFIPAAWNFANNRHGLVGLITQICTDIDNRVCPSAVSVVDDPNAVFNRGARGARSLPQGAYAQVNTNPAYVRCPKCKRQVRTRISREIGTTSIVATAAAAAVVVAVNAPAAAYPLAALPLQLKMFKRKVHICPECQFKMGRNVTIHIPE</sequence>
<gene>
    <name evidence="4" type="ORF">DL89DRAFT_256226</name>
</gene>
<keyword evidence="5" id="KW-1185">Reference proteome</keyword>
<evidence type="ECO:0000259" key="3">
    <source>
        <dbReference type="PROSITE" id="PS51837"/>
    </source>
</evidence>
<dbReference type="Pfam" id="PF10601">
    <property type="entry name" value="zf-LITAF-like"/>
    <property type="match status" value="1"/>
</dbReference>
<dbReference type="SMART" id="SM00714">
    <property type="entry name" value="LITAF"/>
    <property type="match status" value="1"/>
</dbReference>
<keyword evidence="2" id="KW-1133">Transmembrane helix</keyword>
<keyword evidence="2" id="KW-0472">Membrane</keyword>
<evidence type="ECO:0000256" key="1">
    <source>
        <dbReference type="SAM" id="MobiDB-lite"/>
    </source>
</evidence>
<protein>
    <recommendedName>
        <fullName evidence="3">LITAF domain-containing protein</fullName>
    </recommendedName>
</protein>
<dbReference type="InterPro" id="IPR006629">
    <property type="entry name" value="LITAF"/>
</dbReference>
<feature type="compositionally biased region" description="Basic and acidic residues" evidence="1">
    <location>
        <begin position="128"/>
        <end position="147"/>
    </location>
</feature>
<feature type="compositionally biased region" description="Basic and acidic residues" evidence="1">
    <location>
        <begin position="52"/>
        <end position="96"/>
    </location>
</feature>
<keyword evidence="2" id="KW-0812">Transmembrane</keyword>